<evidence type="ECO:0000256" key="5">
    <source>
        <dbReference type="ARBA" id="ARBA00022823"/>
    </source>
</evidence>
<feature type="region of interest" description="Disordered" evidence="13">
    <location>
        <begin position="80"/>
        <end position="168"/>
    </location>
</feature>
<dbReference type="SUPFAM" id="SSF51230">
    <property type="entry name" value="Single hybrid motif"/>
    <property type="match status" value="1"/>
</dbReference>
<dbReference type="Gene3D" id="3.50.50.60">
    <property type="entry name" value="FAD/NAD(P)-binding domain"/>
    <property type="match status" value="2"/>
</dbReference>
<dbReference type="Pfam" id="PF07992">
    <property type="entry name" value="Pyr_redox_2"/>
    <property type="match status" value="1"/>
</dbReference>
<dbReference type="CDD" id="cd06849">
    <property type="entry name" value="lipoyl_domain"/>
    <property type="match status" value="1"/>
</dbReference>
<dbReference type="EC" id="1.8.1.4" evidence="2 12"/>
<feature type="compositionally biased region" description="Basic and acidic residues" evidence="13">
    <location>
        <begin position="111"/>
        <end position="136"/>
    </location>
</feature>
<dbReference type="GO" id="GO:0050660">
    <property type="term" value="F:flavin adenine dinucleotide binding"/>
    <property type="evidence" value="ECO:0007669"/>
    <property type="project" value="InterPro"/>
</dbReference>
<comment type="miscellaneous">
    <text evidence="12">The active site is a redox-active disulfide bond.</text>
</comment>
<dbReference type="PANTHER" id="PTHR22912">
    <property type="entry name" value="DISULFIDE OXIDOREDUCTASE"/>
    <property type="match status" value="1"/>
</dbReference>
<name>H0E762_9ACTN</name>
<dbReference type="OrthoDB" id="9800167at2"/>
<sequence>MSSTVDVTVPDIGDFEDVPVIELLVAAGDEVAKEDPLVVLESDKATMEVPAPQAGRIAELRVAVGDKVSEGSVLLTLEASEADGDGATGGSGSEGATSAAGGGGRADAAGTDDRGLDGDAGANRRSDGSGTDDRGLGGDAAASARSAGGPATSSAADRPQPSKAPRQGEVHADLVVLGAGVGGYTAAFRAADLGLDVVLVHRDETLGGVCLNVGCIPSKALLHAAKVITDAAAASEHGIRFGAPEVDIDELRAWKDGVVGRLTGGLAQMAKQRKVRIVTGEARFTEPHALDVGGTDVTFDNVIVAAGSRPIELPGIPHDDHRVIDSTGALLLEDVPERLLVIGGGIIGLEMATVYDALGSRVTVIEMADQLIPGADPDLVKPLQKRIAARYEAIHLKTKVESVSVVDDGLEARFRGFEEDDVAEAAVFDRVLVAVGRTPNGKGLGLEQIGVTVDDRGFVPVDEQLRTNVPHVFAIGDVVGQPMLAHKASHEAKVAAEVIAGHDVAFDVRGIPSVAYTEPEVAWVGLTETRAKAEGIEYEAASFPWSASGRALTTGAATGTTKLLLDPGSRRVLGAGIVGANAGELIAEPTFALEMGAEAGDIGLTVHAHPTLSETVAFAAEIAEGTITDLPQKRRRKPA</sequence>
<dbReference type="InterPro" id="IPR023753">
    <property type="entry name" value="FAD/NAD-binding_dom"/>
</dbReference>
<comment type="caution">
    <text evidence="15">The sequence shown here is derived from an EMBL/GenBank/DDBJ whole genome shotgun (WGS) entry which is preliminary data.</text>
</comment>
<dbReference type="PRINTS" id="PR00411">
    <property type="entry name" value="PNDRDTASEI"/>
</dbReference>
<dbReference type="FunFam" id="2.40.50.100:FF:000009">
    <property type="entry name" value="Acetyltransferase component of pyruvate dehydrogenase complex"/>
    <property type="match status" value="1"/>
</dbReference>
<dbReference type="AlphaFoldDB" id="H0E762"/>
<dbReference type="RefSeq" id="WP_007575977.1">
    <property type="nucleotide sequence ID" value="NZ_AGUD01000219.1"/>
</dbReference>
<dbReference type="PRINTS" id="PR00368">
    <property type="entry name" value="FADPNR"/>
</dbReference>
<evidence type="ECO:0000256" key="4">
    <source>
        <dbReference type="ARBA" id="ARBA00022630"/>
    </source>
</evidence>
<dbReference type="InterPro" id="IPR012999">
    <property type="entry name" value="Pyr_OxRdtase_I_AS"/>
</dbReference>
<evidence type="ECO:0000313" key="15">
    <source>
        <dbReference type="EMBL" id="EHN10479.1"/>
    </source>
</evidence>
<dbReference type="FunFam" id="3.30.390.30:FF:000001">
    <property type="entry name" value="Dihydrolipoyl dehydrogenase"/>
    <property type="match status" value="1"/>
</dbReference>
<protein>
    <recommendedName>
        <fullName evidence="3 12">Dihydrolipoyl dehydrogenase</fullName>
        <ecNumber evidence="2 12">1.8.1.4</ecNumber>
    </recommendedName>
</protein>
<dbReference type="InterPro" id="IPR011053">
    <property type="entry name" value="Single_hybrid_motif"/>
</dbReference>
<keyword evidence="5" id="KW-0450">Lipoyl</keyword>
<feature type="compositionally biased region" description="Low complexity" evidence="13">
    <location>
        <begin position="139"/>
        <end position="157"/>
    </location>
</feature>
<dbReference type="Pfam" id="PF02852">
    <property type="entry name" value="Pyr_redox_dim"/>
    <property type="match status" value="1"/>
</dbReference>
<keyword evidence="4 12" id="KW-0285">Flavoprotein</keyword>
<dbReference type="Pfam" id="PF00364">
    <property type="entry name" value="Biotin_lipoyl"/>
    <property type="match status" value="1"/>
</dbReference>
<evidence type="ECO:0000259" key="14">
    <source>
        <dbReference type="PROSITE" id="PS50968"/>
    </source>
</evidence>
<dbReference type="PROSITE" id="PS50968">
    <property type="entry name" value="BIOTINYL_LIPOYL"/>
    <property type="match status" value="1"/>
</dbReference>
<evidence type="ECO:0000256" key="6">
    <source>
        <dbReference type="ARBA" id="ARBA00022827"/>
    </source>
</evidence>
<dbReference type="Gene3D" id="3.30.390.30">
    <property type="match status" value="1"/>
</dbReference>
<dbReference type="GO" id="GO:0004148">
    <property type="term" value="F:dihydrolipoyl dehydrogenase (NADH) activity"/>
    <property type="evidence" value="ECO:0007669"/>
    <property type="project" value="UniProtKB-EC"/>
</dbReference>
<keyword evidence="7 12" id="KW-0560">Oxidoreductase</keyword>
<proteinExistence type="inferred from homology"/>
<evidence type="ECO:0000256" key="8">
    <source>
        <dbReference type="ARBA" id="ARBA00023027"/>
    </source>
</evidence>
<evidence type="ECO:0000256" key="10">
    <source>
        <dbReference type="ARBA" id="ARBA00023284"/>
    </source>
</evidence>
<evidence type="ECO:0000256" key="7">
    <source>
        <dbReference type="ARBA" id="ARBA00023002"/>
    </source>
</evidence>
<organism evidence="15 16">
    <name type="scientific">Patulibacter medicamentivorans</name>
    <dbReference type="NCBI Taxonomy" id="1097667"/>
    <lineage>
        <taxon>Bacteria</taxon>
        <taxon>Bacillati</taxon>
        <taxon>Actinomycetota</taxon>
        <taxon>Thermoleophilia</taxon>
        <taxon>Solirubrobacterales</taxon>
        <taxon>Patulibacteraceae</taxon>
        <taxon>Patulibacter</taxon>
    </lineage>
</organism>
<evidence type="ECO:0000256" key="1">
    <source>
        <dbReference type="ARBA" id="ARBA00007532"/>
    </source>
</evidence>
<keyword evidence="10 12" id="KW-0676">Redox-active center</keyword>
<dbReference type="InterPro" id="IPR006258">
    <property type="entry name" value="Lipoamide_DH"/>
</dbReference>
<dbReference type="Proteomes" id="UP000005143">
    <property type="component" value="Unassembled WGS sequence"/>
</dbReference>
<evidence type="ECO:0000256" key="3">
    <source>
        <dbReference type="ARBA" id="ARBA00016961"/>
    </source>
</evidence>
<dbReference type="InterPro" id="IPR016156">
    <property type="entry name" value="FAD/NAD-linked_Rdtase_dimer_sf"/>
</dbReference>
<dbReference type="NCBIfam" id="TIGR01350">
    <property type="entry name" value="lipoamide_DH"/>
    <property type="match status" value="1"/>
</dbReference>
<comment type="cofactor">
    <cofactor evidence="12">
        <name>FAD</name>
        <dbReference type="ChEBI" id="CHEBI:57692"/>
    </cofactor>
    <text evidence="12">Binds 1 FAD per subunit.</text>
</comment>
<feature type="domain" description="Lipoyl-binding" evidence="14">
    <location>
        <begin position="2"/>
        <end position="78"/>
    </location>
</feature>
<dbReference type="InterPro" id="IPR036188">
    <property type="entry name" value="FAD/NAD-bd_sf"/>
</dbReference>
<accession>H0E762</accession>
<evidence type="ECO:0000256" key="11">
    <source>
        <dbReference type="ARBA" id="ARBA00049187"/>
    </source>
</evidence>
<comment type="similarity">
    <text evidence="1 12">Belongs to the class-I pyridine nucleotide-disulfide oxidoreductase family.</text>
</comment>
<evidence type="ECO:0000256" key="2">
    <source>
        <dbReference type="ARBA" id="ARBA00012608"/>
    </source>
</evidence>
<reference evidence="15 16" key="1">
    <citation type="journal article" date="2013" name="Biodegradation">
        <title>Quantitative proteomic analysis of ibuprofen-degrading Patulibacter sp. strain I11.</title>
        <authorList>
            <person name="Almeida B."/>
            <person name="Kjeldal H."/>
            <person name="Lolas I."/>
            <person name="Knudsen A.D."/>
            <person name="Carvalho G."/>
            <person name="Nielsen K.L."/>
            <person name="Barreto Crespo M.T."/>
            <person name="Stensballe A."/>
            <person name="Nielsen J.L."/>
        </authorList>
    </citation>
    <scope>NUCLEOTIDE SEQUENCE [LARGE SCALE GENOMIC DNA]</scope>
    <source>
        <strain evidence="15 16">I11</strain>
    </source>
</reference>
<dbReference type="InterPro" id="IPR050151">
    <property type="entry name" value="Class-I_Pyr_Nuc-Dis_Oxidored"/>
</dbReference>
<comment type="catalytic activity">
    <reaction evidence="11 12">
        <text>N(6)-[(R)-dihydrolipoyl]-L-lysyl-[protein] + NAD(+) = N(6)-[(R)-lipoyl]-L-lysyl-[protein] + NADH + H(+)</text>
        <dbReference type="Rhea" id="RHEA:15045"/>
        <dbReference type="Rhea" id="RHEA-COMP:10474"/>
        <dbReference type="Rhea" id="RHEA-COMP:10475"/>
        <dbReference type="ChEBI" id="CHEBI:15378"/>
        <dbReference type="ChEBI" id="CHEBI:57540"/>
        <dbReference type="ChEBI" id="CHEBI:57945"/>
        <dbReference type="ChEBI" id="CHEBI:83099"/>
        <dbReference type="ChEBI" id="CHEBI:83100"/>
        <dbReference type="EC" id="1.8.1.4"/>
    </reaction>
</comment>
<keyword evidence="15" id="KW-0670">Pyruvate</keyword>
<dbReference type="PROSITE" id="PS00076">
    <property type="entry name" value="PYRIDINE_REDOX_1"/>
    <property type="match status" value="1"/>
</dbReference>
<dbReference type="PROSITE" id="PS00189">
    <property type="entry name" value="LIPOYL"/>
    <property type="match status" value="1"/>
</dbReference>
<dbReference type="InterPro" id="IPR004099">
    <property type="entry name" value="Pyr_nucl-diS_OxRdtase_dimer"/>
</dbReference>
<dbReference type="Gene3D" id="2.40.50.100">
    <property type="match status" value="1"/>
</dbReference>
<dbReference type="GO" id="GO:0006103">
    <property type="term" value="P:2-oxoglutarate metabolic process"/>
    <property type="evidence" value="ECO:0007669"/>
    <property type="project" value="TreeGrafter"/>
</dbReference>
<dbReference type="SUPFAM" id="SSF51905">
    <property type="entry name" value="FAD/NAD(P)-binding domain"/>
    <property type="match status" value="1"/>
</dbReference>
<dbReference type="InterPro" id="IPR000089">
    <property type="entry name" value="Biotin_lipoyl"/>
</dbReference>
<evidence type="ECO:0000256" key="12">
    <source>
        <dbReference type="RuleBase" id="RU003692"/>
    </source>
</evidence>
<dbReference type="SUPFAM" id="SSF55424">
    <property type="entry name" value="FAD/NAD-linked reductases, dimerisation (C-terminal) domain"/>
    <property type="match status" value="1"/>
</dbReference>
<dbReference type="PATRIC" id="fig|1097667.3.peg.2644"/>
<dbReference type="InterPro" id="IPR003016">
    <property type="entry name" value="2-oxoA_DH_lipoyl-BS"/>
</dbReference>
<gene>
    <name evidence="15" type="ORF">PAI11_26640</name>
</gene>
<keyword evidence="8 12" id="KW-0520">NAD</keyword>
<evidence type="ECO:0000256" key="9">
    <source>
        <dbReference type="ARBA" id="ARBA00023157"/>
    </source>
</evidence>
<keyword evidence="9" id="KW-1015">Disulfide bond</keyword>
<keyword evidence="16" id="KW-1185">Reference proteome</keyword>
<keyword evidence="6 12" id="KW-0274">FAD</keyword>
<dbReference type="EMBL" id="AGUD01000219">
    <property type="protein sequence ID" value="EHN10479.1"/>
    <property type="molecule type" value="Genomic_DNA"/>
</dbReference>
<evidence type="ECO:0000256" key="13">
    <source>
        <dbReference type="SAM" id="MobiDB-lite"/>
    </source>
</evidence>
<evidence type="ECO:0000313" key="16">
    <source>
        <dbReference type="Proteomes" id="UP000005143"/>
    </source>
</evidence>
<dbReference type="PANTHER" id="PTHR22912:SF160">
    <property type="entry name" value="DIHYDROLIPOYL DEHYDROGENASE"/>
    <property type="match status" value="1"/>
</dbReference>